<dbReference type="EMBL" id="AYLO01000011">
    <property type="protein sequence ID" value="ESS73745.1"/>
    <property type="molecule type" value="Genomic_DNA"/>
</dbReference>
<gene>
    <name evidence="2" type="ORF">MGMO_11c00520</name>
</gene>
<evidence type="ECO:0000259" key="1">
    <source>
        <dbReference type="Pfam" id="PF00149"/>
    </source>
</evidence>
<proteinExistence type="predicted"/>
<dbReference type="eggNOG" id="COG2129">
    <property type="taxonomic scope" value="Bacteria"/>
</dbReference>
<protein>
    <submittedName>
        <fullName evidence="2">Metallophosphoesterase</fullName>
    </submittedName>
</protein>
<keyword evidence="3" id="KW-1185">Reference proteome</keyword>
<dbReference type="RefSeq" id="WP_023493335.1">
    <property type="nucleotide sequence ID" value="NZ_AYLO01000011.1"/>
</dbReference>
<dbReference type="SUPFAM" id="SSF56300">
    <property type="entry name" value="Metallo-dependent phosphatases"/>
    <property type="match status" value="1"/>
</dbReference>
<dbReference type="InterPro" id="IPR029052">
    <property type="entry name" value="Metallo-depent_PP-like"/>
</dbReference>
<accession>V5BK95</accession>
<comment type="caution">
    <text evidence="2">The sequence shown here is derived from an EMBL/GenBank/DDBJ whole genome shotgun (WGS) entry which is preliminary data.</text>
</comment>
<dbReference type="STRING" id="1116472.MGMO_11c00520"/>
<dbReference type="Proteomes" id="UP000017842">
    <property type="component" value="Unassembled WGS sequence"/>
</dbReference>
<dbReference type="GO" id="GO:0016787">
    <property type="term" value="F:hydrolase activity"/>
    <property type="evidence" value="ECO:0007669"/>
    <property type="project" value="InterPro"/>
</dbReference>
<dbReference type="Gene3D" id="3.60.21.10">
    <property type="match status" value="1"/>
</dbReference>
<feature type="domain" description="Calcineurin-like phosphoesterase" evidence="1">
    <location>
        <begin position="6"/>
        <end position="195"/>
    </location>
</feature>
<sequence>MDVSKKILFAGDPHGNFRPLINAVHQHKPEAVVLLGDYDLETPLENPLQEIIGRTEIWWIAGNHDFETPDKHRNLFHSALADKGLHLKVTDIAGIRIAGLGGIFLGRVWYPPQMPKWVNKQQYINAQRMHIRMGGMPLKYQCAIWHDEFHALARLKADILVTHEAPGSHKHGFQAIGELASAMGVKQIFHGHLHENYAKVIKHNIQVFGVANAAVTDLAGNTVSDCRASGY</sequence>
<dbReference type="Pfam" id="PF00149">
    <property type="entry name" value="Metallophos"/>
    <property type="match status" value="1"/>
</dbReference>
<reference evidence="2 3" key="1">
    <citation type="journal article" date="2013" name="Genome Announc.">
        <title>Draft Genome Sequence of the Methanotrophic Gammaproteobacterium Methyloglobulus morosus DSM 22980 Strain KoM1.</title>
        <authorList>
            <person name="Poehlein A."/>
            <person name="Deutzmann J.S."/>
            <person name="Daniel R."/>
            <person name="Simeonova D.D."/>
        </authorList>
    </citation>
    <scope>NUCLEOTIDE SEQUENCE [LARGE SCALE GENOMIC DNA]</scope>
    <source>
        <strain evidence="2 3">KoM1</strain>
    </source>
</reference>
<dbReference type="InterPro" id="IPR004843">
    <property type="entry name" value="Calcineurin-like_PHP"/>
</dbReference>
<dbReference type="OrthoDB" id="7831721at2"/>
<organism evidence="2 3">
    <name type="scientific">Methyloglobulus morosus KoM1</name>
    <dbReference type="NCBI Taxonomy" id="1116472"/>
    <lineage>
        <taxon>Bacteria</taxon>
        <taxon>Pseudomonadati</taxon>
        <taxon>Pseudomonadota</taxon>
        <taxon>Gammaproteobacteria</taxon>
        <taxon>Methylococcales</taxon>
        <taxon>Methylococcaceae</taxon>
        <taxon>Methyloglobulus</taxon>
    </lineage>
</organism>
<evidence type="ECO:0000313" key="2">
    <source>
        <dbReference type="EMBL" id="ESS73745.1"/>
    </source>
</evidence>
<evidence type="ECO:0000313" key="3">
    <source>
        <dbReference type="Proteomes" id="UP000017842"/>
    </source>
</evidence>
<dbReference type="PATRIC" id="fig|1116472.3.peg.430"/>
<dbReference type="AlphaFoldDB" id="V5BK95"/>
<name>V5BK95_9GAMM</name>
<dbReference type="CDD" id="cd00838">
    <property type="entry name" value="MPP_superfamily"/>
    <property type="match status" value="1"/>
</dbReference>